<comment type="caution">
    <text evidence="3">The sequence shown here is derived from an EMBL/GenBank/DDBJ whole genome shotgun (WGS) entry which is preliminary data.</text>
</comment>
<evidence type="ECO:0000256" key="2">
    <source>
        <dbReference type="SAM" id="SignalP"/>
    </source>
</evidence>
<dbReference type="AlphaFoldDB" id="A0A9J6EFC7"/>
<keyword evidence="2" id="KW-0732">Signal</keyword>
<gene>
    <name evidence="3" type="ORF">HPB51_004918</name>
</gene>
<feature type="chain" id="PRO_5039913723" description="C2H2-type domain-containing protein" evidence="2">
    <location>
        <begin position="32"/>
        <end position="356"/>
    </location>
</feature>
<evidence type="ECO:0000256" key="1">
    <source>
        <dbReference type="SAM" id="MobiDB-lite"/>
    </source>
</evidence>
<reference evidence="3" key="1">
    <citation type="journal article" date="2020" name="Cell">
        <title>Large-Scale Comparative Analyses of Tick Genomes Elucidate Their Genetic Diversity and Vector Capacities.</title>
        <authorList>
            <consortium name="Tick Genome and Microbiome Consortium (TIGMIC)"/>
            <person name="Jia N."/>
            <person name="Wang J."/>
            <person name="Shi W."/>
            <person name="Du L."/>
            <person name="Sun Y."/>
            <person name="Zhan W."/>
            <person name="Jiang J.F."/>
            <person name="Wang Q."/>
            <person name="Zhang B."/>
            <person name="Ji P."/>
            <person name="Bell-Sakyi L."/>
            <person name="Cui X.M."/>
            <person name="Yuan T.T."/>
            <person name="Jiang B.G."/>
            <person name="Yang W.F."/>
            <person name="Lam T.T."/>
            <person name="Chang Q.C."/>
            <person name="Ding S.J."/>
            <person name="Wang X.J."/>
            <person name="Zhu J.G."/>
            <person name="Ruan X.D."/>
            <person name="Zhao L."/>
            <person name="Wei J.T."/>
            <person name="Ye R.Z."/>
            <person name="Que T.C."/>
            <person name="Du C.H."/>
            <person name="Zhou Y.H."/>
            <person name="Cheng J.X."/>
            <person name="Dai P.F."/>
            <person name="Guo W.B."/>
            <person name="Han X.H."/>
            <person name="Huang E.J."/>
            <person name="Li L.F."/>
            <person name="Wei W."/>
            <person name="Gao Y.C."/>
            <person name="Liu J.Z."/>
            <person name="Shao H.Z."/>
            <person name="Wang X."/>
            <person name="Wang C.C."/>
            <person name="Yang T.C."/>
            <person name="Huo Q.B."/>
            <person name="Li W."/>
            <person name="Chen H.Y."/>
            <person name="Chen S.E."/>
            <person name="Zhou L.G."/>
            <person name="Ni X.B."/>
            <person name="Tian J.H."/>
            <person name="Sheng Y."/>
            <person name="Liu T."/>
            <person name="Pan Y.S."/>
            <person name="Xia L.Y."/>
            <person name="Li J."/>
            <person name="Zhao F."/>
            <person name="Cao W.C."/>
        </authorList>
    </citation>
    <scope>NUCLEOTIDE SEQUENCE</scope>
    <source>
        <strain evidence="3">Rmic-2018</strain>
    </source>
</reference>
<protein>
    <recommendedName>
        <fullName evidence="5">C2H2-type domain-containing protein</fullName>
    </recommendedName>
</protein>
<organism evidence="3 4">
    <name type="scientific">Rhipicephalus microplus</name>
    <name type="common">Cattle tick</name>
    <name type="synonym">Boophilus microplus</name>
    <dbReference type="NCBI Taxonomy" id="6941"/>
    <lineage>
        <taxon>Eukaryota</taxon>
        <taxon>Metazoa</taxon>
        <taxon>Ecdysozoa</taxon>
        <taxon>Arthropoda</taxon>
        <taxon>Chelicerata</taxon>
        <taxon>Arachnida</taxon>
        <taxon>Acari</taxon>
        <taxon>Parasitiformes</taxon>
        <taxon>Ixodida</taxon>
        <taxon>Ixodoidea</taxon>
        <taxon>Ixodidae</taxon>
        <taxon>Rhipicephalinae</taxon>
        <taxon>Rhipicephalus</taxon>
        <taxon>Boophilus</taxon>
    </lineage>
</organism>
<feature type="compositionally biased region" description="Low complexity" evidence="1">
    <location>
        <begin position="43"/>
        <end position="56"/>
    </location>
</feature>
<feature type="signal peptide" evidence="2">
    <location>
        <begin position="1"/>
        <end position="31"/>
    </location>
</feature>
<feature type="region of interest" description="Disordered" evidence="1">
    <location>
        <begin position="41"/>
        <end position="96"/>
    </location>
</feature>
<evidence type="ECO:0008006" key="5">
    <source>
        <dbReference type="Google" id="ProtNLM"/>
    </source>
</evidence>
<proteinExistence type="predicted"/>
<keyword evidence="4" id="KW-1185">Reference proteome</keyword>
<dbReference type="EMBL" id="JABSTU010000004">
    <property type="protein sequence ID" value="KAH8032996.1"/>
    <property type="molecule type" value="Genomic_DNA"/>
</dbReference>
<dbReference type="Proteomes" id="UP000821866">
    <property type="component" value="Chromosome 2"/>
</dbReference>
<feature type="region of interest" description="Disordered" evidence="1">
    <location>
        <begin position="169"/>
        <end position="356"/>
    </location>
</feature>
<name>A0A9J6EFC7_RHIMP</name>
<feature type="compositionally biased region" description="Polar residues" evidence="1">
    <location>
        <begin position="239"/>
        <end position="252"/>
    </location>
</feature>
<evidence type="ECO:0000313" key="3">
    <source>
        <dbReference type="EMBL" id="KAH8032996.1"/>
    </source>
</evidence>
<dbReference type="VEuPathDB" id="VectorBase:LOC119183546"/>
<accession>A0A9J6EFC7</accession>
<evidence type="ECO:0000313" key="4">
    <source>
        <dbReference type="Proteomes" id="UP000821866"/>
    </source>
</evidence>
<sequence>MKPPQPGFEPATCGTCCPAVWSCLLLAGAAPAILVLPQPHSGASLAPPRSPSTTPSLPRPPGPHASRGNRVMASGGPTLDSSEDDGDPPWQERQPVRNGSTLVVYFPMPPAIECCELGCGATYNPATWTFRGQSLERHLEAEHGRNQNNEHLVHLLVMRRPLPAPVPKVPKVLPRKVGPSQSSTVALEGGGEAGQAKRRHRCSDPTATHQRHRLYQPPPAGLAQTCHHSGDTLSGAPSPLQSGTGSSPGETDQQQQATASSAQSAAAVSSPQQVLPTLLPSGVEDAADGPADHQAERPSSPSDEYCSPAEEELPEQTAGRAIGSPPPPSPEAMTPRRVDRHSGSTYGTQEEVADTA</sequence>
<feature type="compositionally biased region" description="Low complexity" evidence="1">
    <location>
        <begin position="253"/>
        <end position="273"/>
    </location>
</feature>
<reference evidence="3" key="2">
    <citation type="submission" date="2021-09" db="EMBL/GenBank/DDBJ databases">
        <authorList>
            <person name="Jia N."/>
            <person name="Wang J."/>
            <person name="Shi W."/>
            <person name="Du L."/>
            <person name="Sun Y."/>
            <person name="Zhan W."/>
            <person name="Jiang J."/>
            <person name="Wang Q."/>
            <person name="Zhang B."/>
            <person name="Ji P."/>
            <person name="Sakyi L.B."/>
            <person name="Cui X."/>
            <person name="Yuan T."/>
            <person name="Jiang B."/>
            <person name="Yang W."/>
            <person name="Lam T.T.-Y."/>
            <person name="Chang Q."/>
            <person name="Ding S."/>
            <person name="Wang X."/>
            <person name="Zhu J."/>
            <person name="Ruan X."/>
            <person name="Zhao L."/>
            <person name="Wei J."/>
            <person name="Que T."/>
            <person name="Du C."/>
            <person name="Cheng J."/>
            <person name="Dai P."/>
            <person name="Han X."/>
            <person name="Huang E."/>
            <person name="Gao Y."/>
            <person name="Liu J."/>
            <person name="Shao H."/>
            <person name="Ye R."/>
            <person name="Li L."/>
            <person name="Wei W."/>
            <person name="Wang X."/>
            <person name="Wang C."/>
            <person name="Huo Q."/>
            <person name="Li W."/>
            <person name="Guo W."/>
            <person name="Chen H."/>
            <person name="Chen S."/>
            <person name="Zhou L."/>
            <person name="Zhou L."/>
            <person name="Ni X."/>
            <person name="Tian J."/>
            <person name="Zhou Y."/>
            <person name="Sheng Y."/>
            <person name="Liu T."/>
            <person name="Pan Y."/>
            <person name="Xia L."/>
            <person name="Li J."/>
            <person name="Zhao F."/>
            <person name="Cao W."/>
        </authorList>
    </citation>
    <scope>NUCLEOTIDE SEQUENCE</scope>
    <source>
        <strain evidence="3">Rmic-2018</strain>
        <tissue evidence="3">Larvae</tissue>
    </source>
</reference>